<sequence length="125" mass="12631">MGLQRALQGLAWSGAGLLVAAFLMGYAAPYLPPARFWWTDLFAVLLPALAGAVGLLGIGLVGQGAYSGRWGAWGSGGGTAPARRTAVWNGANGGGVGARRGRAAGDDVQPVPCIRPRAGPRAYAG</sequence>
<dbReference type="RefSeq" id="WP_183990626.1">
    <property type="nucleotide sequence ID" value="NZ_JACIFG010000005.1"/>
</dbReference>
<reference evidence="2" key="1">
    <citation type="submission" date="2022-08" db="EMBL/GenBank/DDBJ databases">
        <title>Genomic Encyclopedia of Type Strains, Phase V (KMG-V): Genome sequencing to study the core and pangenomes of soil and plant-associated prokaryotes.</title>
        <authorList>
            <person name="Whitman W."/>
        </authorList>
    </citation>
    <scope>NUCLEOTIDE SEQUENCE</scope>
    <source>
        <strain evidence="2">SP3012</strain>
    </source>
</reference>
<keyword evidence="1" id="KW-0472">Membrane</keyword>
<dbReference type="AlphaFoldDB" id="A0A9X2UJ12"/>
<feature type="transmembrane region" description="Helical" evidence="1">
    <location>
        <begin position="41"/>
        <end position="61"/>
    </location>
</feature>
<evidence type="ECO:0000256" key="1">
    <source>
        <dbReference type="SAM" id="Phobius"/>
    </source>
</evidence>
<proteinExistence type="predicted"/>
<keyword evidence="1" id="KW-0812">Transmembrane</keyword>
<feature type="transmembrane region" description="Helical" evidence="1">
    <location>
        <begin position="9"/>
        <end position="29"/>
    </location>
</feature>
<name>A0A9X2UJ12_9BACT</name>
<evidence type="ECO:0000313" key="3">
    <source>
        <dbReference type="Proteomes" id="UP001155040"/>
    </source>
</evidence>
<accession>A0A9X2UJ12</accession>
<gene>
    <name evidence="2" type="ORF">GGQ01_000673</name>
</gene>
<protein>
    <submittedName>
        <fullName evidence="2">Uncharacterized protein</fullName>
    </submittedName>
</protein>
<keyword evidence="1" id="KW-1133">Transmembrane helix</keyword>
<dbReference type="EMBL" id="JANUBF010000003">
    <property type="protein sequence ID" value="MCS4035625.1"/>
    <property type="molecule type" value="Genomic_DNA"/>
</dbReference>
<dbReference type="Proteomes" id="UP001155040">
    <property type="component" value="Unassembled WGS sequence"/>
</dbReference>
<organism evidence="2 3">
    <name type="scientific">Salinibacter ruber</name>
    <dbReference type="NCBI Taxonomy" id="146919"/>
    <lineage>
        <taxon>Bacteria</taxon>
        <taxon>Pseudomonadati</taxon>
        <taxon>Rhodothermota</taxon>
        <taxon>Rhodothermia</taxon>
        <taxon>Rhodothermales</taxon>
        <taxon>Salinibacteraceae</taxon>
        <taxon>Salinibacter</taxon>
    </lineage>
</organism>
<comment type="caution">
    <text evidence="2">The sequence shown here is derived from an EMBL/GenBank/DDBJ whole genome shotgun (WGS) entry which is preliminary data.</text>
</comment>
<evidence type="ECO:0000313" key="2">
    <source>
        <dbReference type="EMBL" id="MCS4035625.1"/>
    </source>
</evidence>